<protein>
    <submittedName>
        <fullName evidence="1">Uncharacterized protein</fullName>
    </submittedName>
</protein>
<dbReference type="AlphaFoldDB" id="A0A368G585"/>
<sequence>MMCCGSSNTSSCGWCGSSISQQHHDNGNGVSRQQQHLFMWMVRLLNIETTPSNRANVLGEFPKIIHPFNYIHISRGELLQGYFFHYCLAKVKELRLRNVEGYFFTADDAIFHFWHALDLSEILFPVWVNQHRTPSIWWPSRYGSKL</sequence>
<evidence type="ECO:0000313" key="2">
    <source>
        <dbReference type="Proteomes" id="UP000252519"/>
    </source>
</evidence>
<organism evidence="1 2">
    <name type="scientific">Ancylostoma caninum</name>
    <name type="common">Dog hookworm</name>
    <dbReference type="NCBI Taxonomy" id="29170"/>
    <lineage>
        <taxon>Eukaryota</taxon>
        <taxon>Metazoa</taxon>
        <taxon>Ecdysozoa</taxon>
        <taxon>Nematoda</taxon>
        <taxon>Chromadorea</taxon>
        <taxon>Rhabditida</taxon>
        <taxon>Rhabditina</taxon>
        <taxon>Rhabditomorpha</taxon>
        <taxon>Strongyloidea</taxon>
        <taxon>Ancylostomatidae</taxon>
        <taxon>Ancylostomatinae</taxon>
        <taxon>Ancylostoma</taxon>
    </lineage>
</organism>
<dbReference type="PANTHER" id="PTHR31362">
    <property type="entry name" value="GLYCOSYLTRANSFERASE STELLO1-RELATED"/>
    <property type="match status" value="1"/>
</dbReference>
<dbReference type="InterPro" id="IPR005049">
    <property type="entry name" value="STL-like"/>
</dbReference>
<reference evidence="1 2" key="1">
    <citation type="submission" date="2014-10" db="EMBL/GenBank/DDBJ databases">
        <title>Draft genome of the hookworm Ancylostoma caninum.</title>
        <authorList>
            <person name="Mitreva M."/>
        </authorList>
    </citation>
    <scope>NUCLEOTIDE SEQUENCE [LARGE SCALE GENOMIC DNA]</scope>
    <source>
        <strain evidence="1 2">Baltimore</strain>
    </source>
</reference>
<dbReference type="PANTHER" id="PTHR31362:SF0">
    <property type="entry name" value="EXOSTOSIN DOMAIN-CONTAINING PROTEIN-RELATED"/>
    <property type="match status" value="1"/>
</dbReference>
<accession>A0A368G585</accession>
<comment type="caution">
    <text evidence="1">The sequence shown here is derived from an EMBL/GenBank/DDBJ whole genome shotgun (WGS) entry which is preliminary data.</text>
</comment>
<proteinExistence type="predicted"/>
<gene>
    <name evidence="1" type="ORF">ANCCAN_15245</name>
</gene>
<dbReference type="EMBL" id="JOJR01000373">
    <property type="protein sequence ID" value="RCN38838.1"/>
    <property type="molecule type" value="Genomic_DNA"/>
</dbReference>
<dbReference type="OrthoDB" id="5948173at2759"/>
<keyword evidence="2" id="KW-1185">Reference proteome</keyword>
<dbReference type="Proteomes" id="UP000252519">
    <property type="component" value="Unassembled WGS sequence"/>
</dbReference>
<name>A0A368G585_ANCCA</name>
<evidence type="ECO:0000313" key="1">
    <source>
        <dbReference type="EMBL" id="RCN38838.1"/>
    </source>
</evidence>
<dbReference type="Pfam" id="PF03385">
    <property type="entry name" value="STELLO"/>
    <property type="match status" value="1"/>
</dbReference>